<dbReference type="SUPFAM" id="SSF56219">
    <property type="entry name" value="DNase I-like"/>
    <property type="match status" value="1"/>
</dbReference>
<protein>
    <submittedName>
        <fullName evidence="5">Reverse transcriptase domain-containing protein</fullName>
    </submittedName>
</protein>
<evidence type="ECO:0000313" key="3">
    <source>
        <dbReference type="EMBL" id="VDL93526.1"/>
    </source>
</evidence>
<reference evidence="5" key="1">
    <citation type="submission" date="2016-06" db="UniProtKB">
        <authorList>
            <consortium name="WormBaseParasite"/>
        </authorList>
    </citation>
    <scope>IDENTIFICATION</scope>
</reference>
<reference evidence="3 4" key="2">
    <citation type="submission" date="2018-11" db="EMBL/GenBank/DDBJ databases">
        <authorList>
            <consortium name="Pathogen Informatics"/>
        </authorList>
    </citation>
    <scope>NUCLEOTIDE SEQUENCE [LARGE SCALE GENOMIC DNA]</scope>
    <source>
        <strain evidence="3 4">NST_G2</strain>
    </source>
</reference>
<dbReference type="Proteomes" id="UP000275846">
    <property type="component" value="Unassembled WGS sequence"/>
</dbReference>
<sequence>MLSKLDELKIHVCDISPEIINLTETLLSQHVDDREFTMAGYQLFRKDRKERRGSGVFPYVKSELTVLDKTYKLTSSSEAIWLSIKVPGSSSLDVLTVYRPPRRDPVADAYLLEELEKIATRFDILIMGDYNTHHIDWSSACAHSSDLAFDGCLLSTKLKLLLTQHVTFPIRVCERQQANCLDLVPTKSQDSIDEVSCLPPLERWNEIVDIVNTVHAVYIDFKKAFDSVPHHRLLYRLNRIGVRGSVLGPILFIVYINDCANELDCDIAMFADDLKLWCVIQTAADEENLQANLNRLHKWPNCWLLPYNESKCNIIRFGKSNPSNRTVYRLNDISLKEVDAQKDLGFWITPSLKLFLHCAKVAKSAMSILYLAKRAFAAFTTDCFAQVFGTFVWPQLESAIQAWRPWVAKGINISEKVQRRATKLVLGRGSQSYETRLSNLNLFSLRYRQLQGDLILTFRIICFQGIFSS</sequence>
<evidence type="ECO:0000259" key="2">
    <source>
        <dbReference type="Pfam" id="PF14529"/>
    </source>
</evidence>
<evidence type="ECO:0000313" key="4">
    <source>
        <dbReference type="Proteomes" id="UP000275846"/>
    </source>
</evidence>
<dbReference type="InterPro" id="IPR036691">
    <property type="entry name" value="Endo/exonu/phosph_ase_sf"/>
</dbReference>
<evidence type="ECO:0000313" key="5">
    <source>
        <dbReference type="WBParaSite" id="SSLN_0000737601-mRNA-1"/>
    </source>
</evidence>
<evidence type="ECO:0000259" key="1">
    <source>
        <dbReference type="Pfam" id="PF00078"/>
    </source>
</evidence>
<dbReference type="EMBL" id="UYSU01034005">
    <property type="protein sequence ID" value="VDL93526.1"/>
    <property type="molecule type" value="Genomic_DNA"/>
</dbReference>
<feature type="domain" description="Endonuclease/exonuclease/phosphatase" evidence="2">
    <location>
        <begin position="93"/>
        <end position="193"/>
    </location>
</feature>
<dbReference type="Pfam" id="PF14529">
    <property type="entry name" value="Exo_endo_phos_2"/>
    <property type="match status" value="1"/>
</dbReference>
<accession>A0A183SSE3</accession>
<dbReference type="InterPro" id="IPR005135">
    <property type="entry name" value="Endo/exonuclease/phosphatase"/>
</dbReference>
<dbReference type="AlphaFoldDB" id="A0A183SSE3"/>
<proteinExistence type="predicted"/>
<dbReference type="Pfam" id="PF00078">
    <property type="entry name" value="RVT_1"/>
    <property type="match status" value="1"/>
</dbReference>
<dbReference type="OrthoDB" id="8050953at2759"/>
<dbReference type="PANTHER" id="PTHR33332">
    <property type="entry name" value="REVERSE TRANSCRIPTASE DOMAIN-CONTAINING PROTEIN"/>
    <property type="match status" value="1"/>
</dbReference>
<dbReference type="InterPro" id="IPR000477">
    <property type="entry name" value="RT_dom"/>
</dbReference>
<gene>
    <name evidence="3" type="ORF">SSLN_LOCUS7141</name>
</gene>
<keyword evidence="4" id="KW-1185">Reference proteome</keyword>
<dbReference type="CDD" id="cd01650">
    <property type="entry name" value="RT_nLTR_like"/>
    <property type="match status" value="1"/>
</dbReference>
<feature type="domain" description="Reverse transcriptase" evidence="1">
    <location>
        <begin position="213"/>
        <end position="316"/>
    </location>
</feature>
<dbReference type="WBParaSite" id="SSLN_0000737601-mRNA-1">
    <property type="protein sequence ID" value="SSLN_0000737601-mRNA-1"/>
    <property type="gene ID" value="SSLN_0000737601"/>
</dbReference>
<organism evidence="5">
    <name type="scientific">Schistocephalus solidus</name>
    <name type="common">Tapeworm</name>
    <dbReference type="NCBI Taxonomy" id="70667"/>
    <lineage>
        <taxon>Eukaryota</taxon>
        <taxon>Metazoa</taxon>
        <taxon>Spiralia</taxon>
        <taxon>Lophotrochozoa</taxon>
        <taxon>Platyhelminthes</taxon>
        <taxon>Cestoda</taxon>
        <taxon>Eucestoda</taxon>
        <taxon>Diphyllobothriidea</taxon>
        <taxon>Diphyllobothriidae</taxon>
        <taxon>Schistocephalus</taxon>
    </lineage>
</organism>
<name>A0A183SSE3_SCHSO</name>
<dbReference type="Gene3D" id="3.60.10.10">
    <property type="entry name" value="Endonuclease/exonuclease/phosphatase"/>
    <property type="match status" value="1"/>
</dbReference>
<dbReference type="GO" id="GO:0003824">
    <property type="term" value="F:catalytic activity"/>
    <property type="evidence" value="ECO:0007669"/>
    <property type="project" value="InterPro"/>
</dbReference>